<dbReference type="PANTHER" id="PTHR12197">
    <property type="entry name" value="HISTONE-LYSINE N-METHYLTRANSFERASE SMYD"/>
    <property type="match status" value="1"/>
</dbReference>
<dbReference type="PROSITE" id="PS50280">
    <property type="entry name" value="SET"/>
    <property type="match status" value="1"/>
</dbReference>
<proteinExistence type="predicted"/>
<evidence type="ECO:0000256" key="1">
    <source>
        <dbReference type="SAM" id="SignalP"/>
    </source>
</evidence>
<keyword evidence="1" id="KW-0732">Signal</keyword>
<sequence>MVAKRSLCLLLVAALSSKCSRAEEENQCGLYLATSSTSTAAEPKWGIFAGKSYSKQSRIGFGDIAIHTHQMEANALSGEDDEDLLTNIVDFFENFIWVPHPVGGQFELDEGKVVTAIPGGGTLSCFNPKMTNADWNHSSAFFREPWNEEKGVSHPGRGSYSTFYEASIHATDDIEEGMEIFISYGENYVNENSDDNEELSKEDMKKVDMTVNKIVEFFEKHQDELDEESKNEIYQFLIRDVMQAAAGEGKGKIISEVLPDTPDELRAVIASGGVLDYSQPSLVRSTEWLEQHGRCMDNIRPGPSTIPHAGRGAFASRKIAAGAVVAPTPLIQIPDEEVLNMYDVKVEYDENDGTEFHVRNGNEVFGSQLLLNYCYGHPESHMLFYPAGAGVSFINHSKKPNAQLVWSKHPNHHSHWFQLEPEELLEEGNRYLGLLMEVVATKDIAEGDEIFIDYGDLWQEAWDEHVKEWETLKKRGVVPKRWPTRAADLNAEFATKPYKVGANYPENVQMKCFLVISKPVDEEPMNANGDKVRIWTKHKTKETFDSSNLFDCTLIDRQDVDDTYEYSVSWRSVADPSKQTIVKHVPQKAIIFVDKPHTSDQFTPEGFRHYIQIPDDVFPEGPWRDAAVAEDEE</sequence>
<accession>A0AAD2G0F9</accession>
<dbReference type="InterPro" id="IPR046341">
    <property type="entry name" value="SET_dom_sf"/>
</dbReference>
<evidence type="ECO:0000259" key="2">
    <source>
        <dbReference type="PROSITE" id="PS50280"/>
    </source>
</evidence>
<dbReference type="InterPro" id="IPR050869">
    <property type="entry name" value="H3K4_H4K5_MeTrfase"/>
</dbReference>
<evidence type="ECO:0000313" key="4">
    <source>
        <dbReference type="Proteomes" id="UP001295423"/>
    </source>
</evidence>
<gene>
    <name evidence="3" type="ORF">CYCCA115_LOCUS17554</name>
</gene>
<dbReference type="SMART" id="SM00317">
    <property type="entry name" value="SET"/>
    <property type="match status" value="1"/>
</dbReference>
<feature type="chain" id="PRO_5042296488" description="SET domain-containing protein" evidence="1">
    <location>
        <begin position="23"/>
        <end position="633"/>
    </location>
</feature>
<dbReference type="InterPro" id="IPR001214">
    <property type="entry name" value="SET_dom"/>
</dbReference>
<evidence type="ECO:0000313" key="3">
    <source>
        <dbReference type="EMBL" id="CAJ1959130.1"/>
    </source>
</evidence>
<reference evidence="3" key="1">
    <citation type="submission" date="2023-08" db="EMBL/GenBank/DDBJ databases">
        <authorList>
            <person name="Audoor S."/>
            <person name="Bilcke G."/>
        </authorList>
    </citation>
    <scope>NUCLEOTIDE SEQUENCE</scope>
</reference>
<keyword evidence="4" id="KW-1185">Reference proteome</keyword>
<dbReference type="SUPFAM" id="SSF82199">
    <property type="entry name" value="SET domain"/>
    <property type="match status" value="1"/>
</dbReference>
<feature type="signal peptide" evidence="1">
    <location>
        <begin position="1"/>
        <end position="22"/>
    </location>
</feature>
<name>A0AAD2G0F9_9STRA</name>
<dbReference type="Gene3D" id="2.170.270.10">
    <property type="entry name" value="SET domain"/>
    <property type="match status" value="1"/>
</dbReference>
<organism evidence="3 4">
    <name type="scientific">Cylindrotheca closterium</name>
    <dbReference type="NCBI Taxonomy" id="2856"/>
    <lineage>
        <taxon>Eukaryota</taxon>
        <taxon>Sar</taxon>
        <taxon>Stramenopiles</taxon>
        <taxon>Ochrophyta</taxon>
        <taxon>Bacillariophyta</taxon>
        <taxon>Bacillariophyceae</taxon>
        <taxon>Bacillariophycidae</taxon>
        <taxon>Bacillariales</taxon>
        <taxon>Bacillariaceae</taxon>
        <taxon>Cylindrotheca</taxon>
    </lineage>
</organism>
<dbReference type="EMBL" id="CAKOGP040001980">
    <property type="protein sequence ID" value="CAJ1959130.1"/>
    <property type="molecule type" value="Genomic_DNA"/>
</dbReference>
<dbReference type="Pfam" id="PF00856">
    <property type="entry name" value="SET"/>
    <property type="match status" value="1"/>
</dbReference>
<comment type="caution">
    <text evidence="3">The sequence shown here is derived from an EMBL/GenBank/DDBJ whole genome shotgun (WGS) entry which is preliminary data.</text>
</comment>
<protein>
    <recommendedName>
        <fullName evidence="2">SET domain-containing protein</fullName>
    </recommendedName>
</protein>
<dbReference type="AlphaFoldDB" id="A0AAD2G0F9"/>
<feature type="domain" description="SET" evidence="2">
    <location>
        <begin position="297"/>
        <end position="455"/>
    </location>
</feature>
<dbReference type="Proteomes" id="UP001295423">
    <property type="component" value="Unassembled WGS sequence"/>
</dbReference>